<reference evidence="4 5" key="1">
    <citation type="submission" date="2020-07" db="EMBL/GenBank/DDBJ databases">
        <title>Mycobacterium kansasii (former subtype) with zoonotic potential isolated from diseased indoor pet cat, Japan.</title>
        <authorList>
            <person name="Fukano H."/>
            <person name="Terazono T."/>
            <person name="Hoshino Y."/>
        </authorList>
    </citation>
    <scope>NUCLEOTIDE SEQUENCE [LARGE SCALE GENOMIC DNA]</scope>
    <source>
        <strain evidence="4 5">Kuro-I</strain>
    </source>
</reference>
<dbReference type="PANTHER" id="PTHR43877">
    <property type="entry name" value="AMINOALKYLPHOSPHONATE N-ACETYLTRANSFERASE-RELATED-RELATED"/>
    <property type="match status" value="1"/>
</dbReference>
<dbReference type="CDD" id="cd04301">
    <property type="entry name" value="NAT_SF"/>
    <property type="match status" value="1"/>
</dbReference>
<keyword evidence="5" id="KW-1185">Reference proteome</keyword>
<feature type="domain" description="N-acetyltransferase" evidence="3">
    <location>
        <begin position="8"/>
        <end position="166"/>
    </location>
</feature>
<evidence type="ECO:0000256" key="1">
    <source>
        <dbReference type="ARBA" id="ARBA00022679"/>
    </source>
</evidence>
<evidence type="ECO:0000313" key="5">
    <source>
        <dbReference type="Proteomes" id="UP000516380"/>
    </source>
</evidence>
<accession>A0A7G1IBG3</accession>
<dbReference type="Proteomes" id="UP000516380">
    <property type="component" value="Chromosome"/>
</dbReference>
<dbReference type="Gene3D" id="3.40.630.30">
    <property type="match status" value="1"/>
</dbReference>
<keyword evidence="2" id="KW-0012">Acyltransferase</keyword>
<dbReference type="EMBL" id="AP023343">
    <property type="protein sequence ID" value="BCI88441.1"/>
    <property type="molecule type" value="Genomic_DNA"/>
</dbReference>
<dbReference type="InterPro" id="IPR016181">
    <property type="entry name" value="Acyl_CoA_acyltransferase"/>
</dbReference>
<dbReference type="PANTHER" id="PTHR43877:SF1">
    <property type="entry name" value="ACETYLTRANSFERASE"/>
    <property type="match status" value="1"/>
</dbReference>
<evidence type="ECO:0000259" key="3">
    <source>
        <dbReference type="PROSITE" id="PS51186"/>
    </source>
</evidence>
<dbReference type="SUPFAM" id="SSF55729">
    <property type="entry name" value="Acyl-CoA N-acyltransferases (Nat)"/>
    <property type="match status" value="1"/>
</dbReference>
<name>A0A7G1IBG3_MYCKA</name>
<evidence type="ECO:0000313" key="4">
    <source>
        <dbReference type="EMBL" id="BCI88441.1"/>
    </source>
</evidence>
<evidence type="ECO:0000256" key="2">
    <source>
        <dbReference type="ARBA" id="ARBA00023315"/>
    </source>
</evidence>
<dbReference type="Pfam" id="PF00583">
    <property type="entry name" value="Acetyltransf_1"/>
    <property type="match status" value="1"/>
</dbReference>
<protein>
    <submittedName>
        <fullName evidence="4">N-acetyltransferase</fullName>
    </submittedName>
</protein>
<dbReference type="InterPro" id="IPR050832">
    <property type="entry name" value="Bact_Acetyltransf"/>
</dbReference>
<dbReference type="PROSITE" id="PS51186">
    <property type="entry name" value="GNAT"/>
    <property type="match status" value="1"/>
</dbReference>
<organism evidence="4 5">
    <name type="scientific">Mycobacterium kansasii</name>
    <dbReference type="NCBI Taxonomy" id="1768"/>
    <lineage>
        <taxon>Bacteria</taxon>
        <taxon>Bacillati</taxon>
        <taxon>Actinomycetota</taxon>
        <taxon>Actinomycetes</taxon>
        <taxon>Mycobacteriales</taxon>
        <taxon>Mycobacteriaceae</taxon>
        <taxon>Mycobacterium</taxon>
    </lineage>
</organism>
<dbReference type="GO" id="GO:0016747">
    <property type="term" value="F:acyltransferase activity, transferring groups other than amino-acyl groups"/>
    <property type="evidence" value="ECO:0007669"/>
    <property type="project" value="InterPro"/>
</dbReference>
<sequence length="176" mass="19989">MTQMPDGFSIRQAEPADYANVAPMHYQSWRLSYRGIVATELLDLFDWQTWVDREYPLTVSRPGWAMWLAESRERIAGMIIFGPEPGNPDHLQIDALYVAVGDERRGIGGLLLDHALNSEPAHDAVLWCAEMNHRARRFYQKKGFQRDGRSVLLTLIPGLLAVPQIGFTLHRSTSRG</sequence>
<dbReference type="InterPro" id="IPR000182">
    <property type="entry name" value="GNAT_dom"/>
</dbReference>
<gene>
    <name evidence="4" type="ORF">NIIDMKKI_36470</name>
</gene>
<proteinExistence type="predicted"/>
<dbReference type="AlphaFoldDB" id="A0A7G1IBG3"/>
<keyword evidence="1 4" id="KW-0808">Transferase</keyword>